<evidence type="ECO:0000256" key="1">
    <source>
        <dbReference type="ARBA" id="ARBA00001947"/>
    </source>
</evidence>
<keyword evidence="12 13" id="KW-0472">Membrane</keyword>
<keyword evidence="10 13" id="KW-1133">Transmembrane helix</keyword>
<evidence type="ECO:0000256" key="7">
    <source>
        <dbReference type="ARBA" id="ARBA00022723"/>
    </source>
</evidence>
<dbReference type="PANTHER" id="PTHR35864:SF1">
    <property type="entry name" value="ZINC METALLOPROTEASE YWHC-RELATED"/>
    <property type="match status" value="1"/>
</dbReference>
<evidence type="ECO:0000313" key="15">
    <source>
        <dbReference type="EMBL" id="MPM66278.1"/>
    </source>
</evidence>
<keyword evidence="9" id="KW-0862">Zinc</keyword>
<evidence type="ECO:0000256" key="4">
    <source>
        <dbReference type="ARBA" id="ARBA00022475"/>
    </source>
</evidence>
<keyword evidence="8" id="KW-0378">Hydrolase</keyword>
<accession>A0A645BMB9</accession>
<keyword evidence="4" id="KW-1003">Cell membrane</keyword>
<evidence type="ECO:0000256" key="12">
    <source>
        <dbReference type="ARBA" id="ARBA00023136"/>
    </source>
</evidence>
<feature type="transmembrane region" description="Helical" evidence="13">
    <location>
        <begin position="21"/>
        <end position="42"/>
    </location>
</feature>
<evidence type="ECO:0000256" key="2">
    <source>
        <dbReference type="ARBA" id="ARBA00004651"/>
    </source>
</evidence>
<dbReference type="GO" id="GO:0046872">
    <property type="term" value="F:metal ion binding"/>
    <property type="evidence" value="ECO:0007669"/>
    <property type="project" value="UniProtKB-KW"/>
</dbReference>
<dbReference type="InterPro" id="IPR044537">
    <property type="entry name" value="Rip2-like"/>
</dbReference>
<dbReference type="AlphaFoldDB" id="A0A645BMB9"/>
<dbReference type="CDD" id="cd06158">
    <property type="entry name" value="S2P-M50_like_1"/>
    <property type="match status" value="1"/>
</dbReference>
<feature type="transmembrane region" description="Helical" evidence="13">
    <location>
        <begin position="62"/>
        <end position="82"/>
    </location>
</feature>
<evidence type="ECO:0000256" key="9">
    <source>
        <dbReference type="ARBA" id="ARBA00022833"/>
    </source>
</evidence>
<dbReference type="EMBL" id="VSSQ01020983">
    <property type="protein sequence ID" value="MPM66278.1"/>
    <property type="molecule type" value="Genomic_DNA"/>
</dbReference>
<gene>
    <name evidence="15" type="ORF">SDC9_113185</name>
</gene>
<comment type="similarity">
    <text evidence="3">Belongs to the peptidase M50B family.</text>
</comment>
<proteinExistence type="inferred from homology"/>
<comment type="cofactor">
    <cofactor evidence="1">
        <name>Zn(2+)</name>
        <dbReference type="ChEBI" id="CHEBI:29105"/>
    </cofactor>
</comment>
<dbReference type="PANTHER" id="PTHR35864">
    <property type="entry name" value="ZINC METALLOPROTEASE MJ0611-RELATED"/>
    <property type="match status" value="1"/>
</dbReference>
<comment type="subcellular location">
    <subcellularLocation>
        <location evidence="2">Cell membrane</location>
        <topology evidence="2">Multi-pass membrane protein</topology>
    </subcellularLocation>
</comment>
<keyword evidence="11" id="KW-0482">Metalloprotease</keyword>
<evidence type="ECO:0000256" key="10">
    <source>
        <dbReference type="ARBA" id="ARBA00022989"/>
    </source>
</evidence>
<feature type="domain" description="Peptidase M50" evidence="14">
    <location>
        <begin position="137"/>
        <end position="175"/>
    </location>
</feature>
<evidence type="ECO:0000256" key="6">
    <source>
        <dbReference type="ARBA" id="ARBA00022692"/>
    </source>
</evidence>
<reference evidence="15" key="1">
    <citation type="submission" date="2019-08" db="EMBL/GenBank/DDBJ databases">
        <authorList>
            <person name="Kucharzyk K."/>
            <person name="Murdoch R.W."/>
            <person name="Higgins S."/>
            <person name="Loffler F."/>
        </authorList>
    </citation>
    <scope>NUCLEOTIDE SEQUENCE</scope>
</reference>
<comment type="caution">
    <text evidence="15">The sequence shown here is derived from an EMBL/GenBank/DDBJ whole genome shotgun (WGS) entry which is preliminary data.</text>
</comment>
<evidence type="ECO:0000256" key="5">
    <source>
        <dbReference type="ARBA" id="ARBA00022670"/>
    </source>
</evidence>
<evidence type="ECO:0000259" key="14">
    <source>
        <dbReference type="Pfam" id="PF02163"/>
    </source>
</evidence>
<keyword evidence="7" id="KW-0479">Metal-binding</keyword>
<dbReference type="InterPro" id="IPR008915">
    <property type="entry name" value="Peptidase_M50"/>
</dbReference>
<keyword evidence="6 13" id="KW-0812">Transmembrane</keyword>
<dbReference type="GO" id="GO:0008237">
    <property type="term" value="F:metallopeptidase activity"/>
    <property type="evidence" value="ECO:0007669"/>
    <property type="project" value="UniProtKB-KW"/>
</dbReference>
<feature type="transmembrane region" description="Helical" evidence="13">
    <location>
        <begin position="103"/>
        <end position="126"/>
    </location>
</feature>
<sequence>MNRLTGRKTANLSRIAQLFQNPLQLLYVLPAIIIGLTVHEWAHAYSAFRLGDPTARNLGRMTLNPIAHIDPIGFIMLLVVGFGWAKPVPVNPRNFKNYKRDDIVVSLAGIFSNLITAFLFSFVYVAGVLKWGLGTNTAFMSIFGSIITINLALAIFNLIPIYPLDGSHVLEALLIRKIPRFFMFLRQYGQWILLGLLLTGVVSTVLGYLISGISSGFFTVAAWFINLF</sequence>
<evidence type="ECO:0000256" key="3">
    <source>
        <dbReference type="ARBA" id="ARBA00007931"/>
    </source>
</evidence>
<evidence type="ECO:0000256" key="13">
    <source>
        <dbReference type="SAM" id="Phobius"/>
    </source>
</evidence>
<feature type="transmembrane region" description="Helical" evidence="13">
    <location>
        <begin position="138"/>
        <end position="160"/>
    </location>
</feature>
<dbReference type="InterPro" id="IPR052348">
    <property type="entry name" value="Metallopeptidase_M50B"/>
</dbReference>
<evidence type="ECO:0000256" key="11">
    <source>
        <dbReference type="ARBA" id="ARBA00023049"/>
    </source>
</evidence>
<keyword evidence="5" id="KW-0645">Protease</keyword>
<organism evidence="15">
    <name type="scientific">bioreactor metagenome</name>
    <dbReference type="NCBI Taxonomy" id="1076179"/>
    <lineage>
        <taxon>unclassified sequences</taxon>
        <taxon>metagenomes</taxon>
        <taxon>ecological metagenomes</taxon>
    </lineage>
</organism>
<dbReference type="GO" id="GO:0005886">
    <property type="term" value="C:plasma membrane"/>
    <property type="evidence" value="ECO:0007669"/>
    <property type="project" value="UniProtKB-SubCell"/>
</dbReference>
<name>A0A645BMB9_9ZZZZ</name>
<dbReference type="GO" id="GO:0006508">
    <property type="term" value="P:proteolysis"/>
    <property type="evidence" value="ECO:0007669"/>
    <property type="project" value="UniProtKB-KW"/>
</dbReference>
<protein>
    <recommendedName>
        <fullName evidence="14">Peptidase M50 domain-containing protein</fullName>
    </recommendedName>
</protein>
<dbReference type="Pfam" id="PF02163">
    <property type="entry name" value="Peptidase_M50"/>
    <property type="match status" value="1"/>
</dbReference>
<evidence type="ECO:0000256" key="8">
    <source>
        <dbReference type="ARBA" id="ARBA00022801"/>
    </source>
</evidence>